<dbReference type="AlphaFoldDB" id="A0A0L0MZA3"/>
<gene>
    <name evidence="1" type="ORF">TOPH_08170</name>
</gene>
<proteinExistence type="predicted"/>
<comment type="caution">
    <text evidence="1">The sequence shown here is derived from an EMBL/GenBank/DDBJ whole genome shotgun (WGS) entry which is preliminary data.</text>
</comment>
<name>A0A0L0MZA3_TOLOC</name>
<organism evidence="1 2">
    <name type="scientific">Tolypocladium ophioglossoides (strain CBS 100239)</name>
    <name type="common">Snaketongue truffleclub</name>
    <name type="synonym">Elaphocordyceps ophioglossoides</name>
    <dbReference type="NCBI Taxonomy" id="1163406"/>
    <lineage>
        <taxon>Eukaryota</taxon>
        <taxon>Fungi</taxon>
        <taxon>Dikarya</taxon>
        <taxon>Ascomycota</taxon>
        <taxon>Pezizomycotina</taxon>
        <taxon>Sordariomycetes</taxon>
        <taxon>Hypocreomycetidae</taxon>
        <taxon>Hypocreales</taxon>
        <taxon>Ophiocordycipitaceae</taxon>
        <taxon>Tolypocladium</taxon>
    </lineage>
</organism>
<accession>A0A0L0MZA3</accession>
<sequence length="19" mass="2172">MEMASSGRIARSSSYLLRR</sequence>
<evidence type="ECO:0000313" key="1">
    <source>
        <dbReference type="EMBL" id="KND87223.1"/>
    </source>
</evidence>
<keyword evidence="2" id="KW-1185">Reference proteome</keyword>
<evidence type="ECO:0000313" key="2">
    <source>
        <dbReference type="Proteomes" id="UP000036947"/>
    </source>
</evidence>
<reference evidence="1 2" key="1">
    <citation type="journal article" date="2015" name="BMC Genomics">
        <title>The genome of the truffle-parasite Tolypocladium ophioglossoides and the evolution of antifungal peptaibiotics.</title>
        <authorList>
            <person name="Quandt C.A."/>
            <person name="Bushley K.E."/>
            <person name="Spatafora J.W."/>
        </authorList>
    </citation>
    <scope>NUCLEOTIDE SEQUENCE [LARGE SCALE GENOMIC DNA]</scope>
    <source>
        <strain evidence="1 2">CBS 100239</strain>
    </source>
</reference>
<dbReference type="Proteomes" id="UP000036947">
    <property type="component" value="Unassembled WGS sequence"/>
</dbReference>
<dbReference type="EMBL" id="LFRF01000040">
    <property type="protein sequence ID" value="KND87223.1"/>
    <property type="molecule type" value="Genomic_DNA"/>
</dbReference>
<protein>
    <submittedName>
        <fullName evidence="1">Uncharacterized protein</fullName>
    </submittedName>
</protein>